<dbReference type="InterPro" id="IPR011706">
    <property type="entry name" value="Cu-oxidase_C"/>
</dbReference>
<dbReference type="EnsemblPlants" id="LPERR06G15560.1">
    <property type="protein sequence ID" value="LPERR06G15560.1"/>
    <property type="gene ID" value="LPERR06G15560"/>
</dbReference>
<dbReference type="GO" id="GO:0016491">
    <property type="term" value="F:oxidoreductase activity"/>
    <property type="evidence" value="ECO:0007669"/>
    <property type="project" value="InterPro"/>
</dbReference>
<feature type="signal peptide" evidence="2">
    <location>
        <begin position="1"/>
        <end position="34"/>
    </location>
</feature>
<sequence>MAAANKHTGGGGKPLAATAAAVVMLLLAVGVATGATVEVMWDVEYILWAPDCQQRVMIGINGKFPGPNITVRAGDFGTPWADGTASISQCAINPGETFVYEFVADKQGTYFYHGHFGMQRAAELYGSLIVLDSPEPPEPFSHQYDGGELPMMLLSDWYHQNVYAQAAGLDGKDKHFQWVGEPQTILINGRGQFECTLGPARKDFEKKLNEQVETCVNEQKLCNDEERCLRRSECGPYCPKSQCAPVQFSIEKGKTYRLRIASTTSLSALNVKIQGHKMKMVEADGNHVEPFEGDDIDLYSSESYSVLLTANQNPSANYWISVGVRGRHPKTLPALAILGYTTTNAATPAIPALSTGDPPVTPAWDDIERSKKFTYGIKARRDTNQPPPPTADPQIVLLNTQNLMDGHYKWSINNASLTLPATPYLAAFRHGVEAHEFDASTEPPENFPTGYDVMKPPANNATTVSDRVFRLRQHGAVVDVVIQNANMLKEEVSETHPWHLHCHDFWVLGYGDGLFDGDKTKLNLADPPLRNTAMVFPHGWTVLRFIANNTGAWAFYCHMPTSSRTSTWGWVSSSSKERRGCASLMFPWRLWRAASLQGRQPCRSPRRRRWLRRRSPRHELLRMPIPVSFLW</sequence>
<accession>A0A0D9WRC4</accession>
<dbReference type="eggNOG" id="KOG1263">
    <property type="taxonomic scope" value="Eukaryota"/>
</dbReference>
<protein>
    <recommendedName>
        <fullName evidence="8">L-ascorbate oxidase</fullName>
    </recommendedName>
</protein>
<organism evidence="6 7">
    <name type="scientific">Leersia perrieri</name>
    <dbReference type="NCBI Taxonomy" id="77586"/>
    <lineage>
        <taxon>Eukaryota</taxon>
        <taxon>Viridiplantae</taxon>
        <taxon>Streptophyta</taxon>
        <taxon>Embryophyta</taxon>
        <taxon>Tracheophyta</taxon>
        <taxon>Spermatophyta</taxon>
        <taxon>Magnoliopsida</taxon>
        <taxon>Liliopsida</taxon>
        <taxon>Poales</taxon>
        <taxon>Poaceae</taxon>
        <taxon>BOP clade</taxon>
        <taxon>Oryzoideae</taxon>
        <taxon>Oryzeae</taxon>
        <taxon>Oryzinae</taxon>
        <taxon>Leersia</taxon>
    </lineage>
</organism>
<evidence type="ECO:0008006" key="8">
    <source>
        <dbReference type="Google" id="ProtNLM"/>
    </source>
</evidence>
<dbReference type="InterPro" id="IPR011707">
    <property type="entry name" value="Cu-oxidase-like_N"/>
</dbReference>
<reference evidence="6 7" key="1">
    <citation type="submission" date="2012-08" db="EMBL/GenBank/DDBJ databases">
        <title>Oryza genome evolution.</title>
        <authorList>
            <person name="Wing R.A."/>
        </authorList>
    </citation>
    <scope>NUCLEOTIDE SEQUENCE</scope>
</reference>
<dbReference type="GO" id="GO:0005507">
    <property type="term" value="F:copper ion binding"/>
    <property type="evidence" value="ECO:0007669"/>
    <property type="project" value="InterPro"/>
</dbReference>
<proteinExistence type="inferred from homology"/>
<dbReference type="Pfam" id="PF00394">
    <property type="entry name" value="Cu-oxidase"/>
    <property type="match status" value="1"/>
</dbReference>
<dbReference type="PANTHER" id="PTHR11709">
    <property type="entry name" value="MULTI-COPPER OXIDASE"/>
    <property type="match status" value="1"/>
</dbReference>
<evidence type="ECO:0000313" key="7">
    <source>
        <dbReference type="Proteomes" id="UP000032180"/>
    </source>
</evidence>
<evidence type="ECO:0000259" key="5">
    <source>
        <dbReference type="Pfam" id="PF07732"/>
    </source>
</evidence>
<dbReference type="InterPro" id="IPR045087">
    <property type="entry name" value="Cu-oxidase_fam"/>
</dbReference>
<dbReference type="InterPro" id="IPR001117">
    <property type="entry name" value="Cu-oxidase_2nd"/>
</dbReference>
<dbReference type="PANTHER" id="PTHR11709:SF322">
    <property type="entry name" value="L-ASCORBATE OXIDASE"/>
    <property type="match status" value="1"/>
</dbReference>
<name>A0A0D9WRC4_9ORYZ</name>
<feature type="domain" description="Plastocyanin-like" evidence="3">
    <location>
        <begin position="152"/>
        <end position="341"/>
    </location>
</feature>
<reference evidence="7" key="2">
    <citation type="submission" date="2013-12" db="EMBL/GenBank/DDBJ databases">
        <authorList>
            <person name="Yu Y."/>
            <person name="Lee S."/>
            <person name="de Baynast K."/>
            <person name="Wissotski M."/>
            <person name="Liu L."/>
            <person name="Talag J."/>
            <person name="Goicoechea J."/>
            <person name="Angelova A."/>
            <person name="Jetty R."/>
            <person name="Kudrna D."/>
            <person name="Golser W."/>
            <person name="Rivera L."/>
            <person name="Zhang J."/>
            <person name="Wing R."/>
        </authorList>
    </citation>
    <scope>NUCLEOTIDE SEQUENCE</scope>
</reference>
<dbReference type="STRING" id="77586.A0A0D9WRC4"/>
<evidence type="ECO:0000256" key="1">
    <source>
        <dbReference type="ARBA" id="ARBA00010609"/>
    </source>
</evidence>
<dbReference type="InterPro" id="IPR008972">
    <property type="entry name" value="Cupredoxin"/>
</dbReference>
<keyword evidence="7" id="KW-1185">Reference proteome</keyword>
<dbReference type="AlphaFoldDB" id="A0A0D9WRC4"/>
<dbReference type="Proteomes" id="UP000032180">
    <property type="component" value="Chromosome 6"/>
</dbReference>
<feature type="domain" description="Plastocyanin-like" evidence="4">
    <location>
        <begin position="458"/>
        <end position="559"/>
    </location>
</feature>
<evidence type="ECO:0000259" key="3">
    <source>
        <dbReference type="Pfam" id="PF00394"/>
    </source>
</evidence>
<dbReference type="Pfam" id="PF07732">
    <property type="entry name" value="Cu-oxidase_3"/>
    <property type="match status" value="1"/>
</dbReference>
<dbReference type="GO" id="GO:0009506">
    <property type="term" value="C:plasmodesma"/>
    <property type="evidence" value="ECO:0007669"/>
    <property type="project" value="TreeGrafter"/>
</dbReference>
<dbReference type="SUPFAM" id="SSF49503">
    <property type="entry name" value="Cupredoxins"/>
    <property type="match status" value="3"/>
</dbReference>
<reference evidence="6" key="3">
    <citation type="submission" date="2015-04" db="UniProtKB">
        <authorList>
            <consortium name="EnsemblPlants"/>
        </authorList>
    </citation>
    <scope>IDENTIFICATION</scope>
</reference>
<dbReference type="Gramene" id="LPERR06G15560.1">
    <property type="protein sequence ID" value="LPERR06G15560.1"/>
    <property type="gene ID" value="LPERR06G15560"/>
</dbReference>
<dbReference type="Gene3D" id="2.60.40.420">
    <property type="entry name" value="Cupredoxins - blue copper proteins"/>
    <property type="match status" value="4"/>
</dbReference>
<evidence type="ECO:0000313" key="6">
    <source>
        <dbReference type="EnsemblPlants" id="LPERR06G15560.1"/>
    </source>
</evidence>
<keyword evidence="2" id="KW-0732">Signal</keyword>
<evidence type="ECO:0000259" key="4">
    <source>
        <dbReference type="Pfam" id="PF07731"/>
    </source>
</evidence>
<feature type="domain" description="Plastocyanin-like" evidence="5">
    <location>
        <begin position="77"/>
        <end position="133"/>
    </location>
</feature>
<feature type="chain" id="PRO_5002349465" description="L-ascorbate oxidase" evidence="2">
    <location>
        <begin position="35"/>
        <end position="631"/>
    </location>
</feature>
<evidence type="ECO:0000256" key="2">
    <source>
        <dbReference type="SAM" id="SignalP"/>
    </source>
</evidence>
<dbReference type="Pfam" id="PF07731">
    <property type="entry name" value="Cu-oxidase_2"/>
    <property type="match status" value="1"/>
</dbReference>
<dbReference type="HOGENOM" id="CLU_006504_8_3_1"/>
<comment type="similarity">
    <text evidence="1">Belongs to the multicopper oxidase family.</text>
</comment>